<dbReference type="Gene3D" id="3.20.110.10">
    <property type="entry name" value="Glycoside hydrolase 38, N terminal domain"/>
    <property type="match status" value="1"/>
</dbReference>
<feature type="domain" description="Glycosyl hydrolases family 38 C-terminal" evidence="3">
    <location>
        <begin position="934"/>
        <end position="998"/>
    </location>
</feature>
<protein>
    <recommendedName>
        <fullName evidence="5">Glycoside hydrolase family 38 N-terminal domain-containing protein</fullName>
    </recommendedName>
</protein>
<dbReference type="Pfam" id="PF07748">
    <property type="entry name" value="Glyco_hydro_38C"/>
    <property type="match status" value="1"/>
</dbReference>
<organism evidence="4">
    <name type="scientific">marine sediment metagenome</name>
    <dbReference type="NCBI Taxonomy" id="412755"/>
    <lineage>
        <taxon>unclassified sequences</taxon>
        <taxon>metagenomes</taxon>
        <taxon>ecological metagenomes</taxon>
    </lineage>
</organism>
<dbReference type="GO" id="GO:0009313">
    <property type="term" value="P:oligosaccharide catabolic process"/>
    <property type="evidence" value="ECO:0007669"/>
    <property type="project" value="TreeGrafter"/>
</dbReference>
<evidence type="ECO:0000259" key="1">
    <source>
        <dbReference type="Pfam" id="PF01074"/>
    </source>
</evidence>
<dbReference type="Pfam" id="PF01074">
    <property type="entry name" value="Glyco_hydro_38N"/>
    <property type="match status" value="1"/>
</dbReference>
<accession>A0A0F9WTF1</accession>
<dbReference type="SUPFAM" id="SSF88713">
    <property type="entry name" value="Glycoside hydrolase/deacetylase"/>
    <property type="match status" value="1"/>
</dbReference>
<dbReference type="CDD" id="cd10791">
    <property type="entry name" value="GH38N_AMII_like_1"/>
    <property type="match status" value="1"/>
</dbReference>
<name>A0A0F9WTF1_9ZZZZ</name>
<dbReference type="InterPro" id="IPR041147">
    <property type="entry name" value="GH38_C"/>
</dbReference>
<dbReference type="InterPro" id="IPR011682">
    <property type="entry name" value="Glyco_hydro_38_C"/>
</dbReference>
<dbReference type="PANTHER" id="PTHR46017">
    <property type="entry name" value="ALPHA-MANNOSIDASE 2C1"/>
    <property type="match status" value="1"/>
</dbReference>
<dbReference type="InterPro" id="IPR000602">
    <property type="entry name" value="Glyco_hydro_38_N"/>
</dbReference>
<dbReference type="PANTHER" id="PTHR46017:SF1">
    <property type="entry name" value="ALPHA-MANNOSIDASE 2C1"/>
    <property type="match status" value="1"/>
</dbReference>
<dbReference type="EMBL" id="LAZR01000205">
    <property type="protein sequence ID" value="KKN82108.1"/>
    <property type="molecule type" value="Genomic_DNA"/>
</dbReference>
<evidence type="ECO:0000259" key="2">
    <source>
        <dbReference type="Pfam" id="PF07748"/>
    </source>
</evidence>
<feature type="domain" description="Glycosyl hydrolase family 38 C-terminal" evidence="2">
    <location>
        <begin position="647"/>
        <end position="810"/>
    </location>
</feature>
<dbReference type="AlphaFoldDB" id="A0A0F9WTF1"/>
<dbReference type="Gene3D" id="2.70.98.30">
    <property type="entry name" value="Golgi alpha-mannosidase II, domain 4"/>
    <property type="match status" value="1"/>
</dbReference>
<evidence type="ECO:0000313" key="4">
    <source>
        <dbReference type="EMBL" id="KKN82108.1"/>
    </source>
</evidence>
<proteinExistence type="predicted"/>
<sequence length="1014" mass="112558">MASMKLLNIEPTIFFKKRQAGLVNLVKVAVNNGGNKAEAQLAVKGGGLSKRVKLGMVAKGENVLEVMLPEIEDAAAVHTELLVNDKCVAAKDVTWAAPKKWDVHLIHYSHHDFGYTDLPSRVLDDCEDFYDEILDHCESTKDWDKDARFRYQIEQAWSVLHWADRRPQSLVKRLMSFAKKGQIEIPALFGNQTSELCGHEELHRLMYPSYRLKREYGVQVTSAMHNDVPGFSWGLVGAMAAAGVKYFCLGVPIWYFTAKKKVHPCWDEAAVHNFGVPGPWWWETPDGQRLLTWYNLHGMEFRPAGEQDCLTRLPEMLKQFDELGYAWNIANFTVSSGHRDNSPPTRFFADFVRKWNGKWAYPHFVNSTNTQFLDIISEQLPDDTKVLRGEFPNTDYTVCATSTPHETGVNRNGHQALRRGETYATIASQVADFDFPKKQIDKAYIDTFYHDLHCWGMAHPGGPAMDACVAEKSMYAFRTLSLGLDLEMKAANRIADNIRSGDGHFLTVFNPLAHSRSEVVTAALHEWAPCGLPMVPSEPDEHGQVWIHSAWCTNRGIHPAPDFLVEGGFEVIDTETGRVIPAQIVEVTDPFAASPHASERIAMGHQKTATDLLIAAKDIPPVGYKTFKLVQTDKPATFASCVDGLTIDNDFVTLTVDAATGNIASLFDKELGRDLVDGSAPHGLTQLIVRSAETMEETPVKVTSVEVVEDGPVFTTVRVKGEAVSMPRFTKDITVFHAAKRIDVALRGLKDGEPTVEAFMAFPFDIDKPQFRFEASGSVIEPTVDQLPGSNTDYYAMQHWADVFNDEGGVVFTPLDSPMAEFGGLYPTCVSGAHHHFTNAEYGHEWLKPGSLTKGHIYSMLYYNNYGTNFVNTHAGEILMRFSFAGHKGGWQDDSVRQYGWDLANPCWCIWLPGGQKGSLPAKSHSFVTIDAGNIELSTYKPAEDGKGLILRVMETAGKATDATIKLSGVKVDKATLTNTMEEGAEKLKHTASSVKLSLPAFGTATVRLKLKKS</sequence>
<evidence type="ECO:0000259" key="3">
    <source>
        <dbReference type="Pfam" id="PF17677"/>
    </source>
</evidence>
<gene>
    <name evidence="4" type="ORF">LCGC14_0312200</name>
</gene>
<dbReference type="InterPro" id="IPR011013">
    <property type="entry name" value="Gal_mutarotase_sf_dom"/>
</dbReference>
<dbReference type="InterPro" id="IPR011330">
    <property type="entry name" value="Glyco_hydro/deAcase_b/a-brl"/>
</dbReference>
<feature type="domain" description="Glycoside hydrolase family 38 N-terminal" evidence="1">
    <location>
        <begin position="103"/>
        <end position="379"/>
    </location>
</feature>
<dbReference type="Pfam" id="PF17677">
    <property type="entry name" value="Glyco_hydro38C2"/>
    <property type="match status" value="1"/>
</dbReference>
<dbReference type="GO" id="GO:0030246">
    <property type="term" value="F:carbohydrate binding"/>
    <property type="evidence" value="ECO:0007669"/>
    <property type="project" value="InterPro"/>
</dbReference>
<dbReference type="GO" id="GO:0006013">
    <property type="term" value="P:mannose metabolic process"/>
    <property type="evidence" value="ECO:0007669"/>
    <property type="project" value="InterPro"/>
</dbReference>
<reference evidence="4" key="1">
    <citation type="journal article" date="2015" name="Nature">
        <title>Complex archaea that bridge the gap between prokaryotes and eukaryotes.</title>
        <authorList>
            <person name="Spang A."/>
            <person name="Saw J.H."/>
            <person name="Jorgensen S.L."/>
            <person name="Zaremba-Niedzwiedzka K."/>
            <person name="Martijn J."/>
            <person name="Lind A.E."/>
            <person name="van Eijk R."/>
            <person name="Schleper C."/>
            <person name="Guy L."/>
            <person name="Ettema T.J."/>
        </authorList>
    </citation>
    <scope>NUCLEOTIDE SEQUENCE</scope>
</reference>
<dbReference type="SUPFAM" id="SSF74650">
    <property type="entry name" value="Galactose mutarotase-like"/>
    <property type="match status" value="1"/>
</dbReference>
<dbReference type="GO" id="GO:0004559">
    <property type="term" value="F:alpha-mannosidase activity"/>
    <property type="evidence" value="ECO:0007669"/>
    <property type="project" value="InterPro"/>
</dbReference>
<evidence type="ECO:0008006" key="5">
    <source>
        <dbReference type="Google" id="ProtNLM"/>
    </source>
</evidence>
<comment type="caution">
    <text evidence="4">The sequence shown here is derived from an EMBL/GenBank/DDBJ whole genome shotgun (WGS) entry which is preliminary data.</text>
</comment>
<dbReference type="InterPro" id="IPR027291">
    <property type="entry name" value="Glyco_hydro_38_N_sf"/>
</dbReference>